<dbReference type="Gene3D" id="1.25.40.10">
    <property type="entry name" value="Tetratricopeptide repeat domain"/>
    <property type="match status" value="3"/>
</dbReference>
<accession>N1WWN9</accession>
<keyword evidence="2" id="KW-0732">Signal</keyword>
<dbReference type="RefSeq" id="WP_003442991.1">
    <property type="nucleotide sequence ID" value="NZ_APLF01000016.1"/>
</dbReference>
<dbReference type="PROSITE" id="PS50005">
    <property type="entry name" value="TPR"/>
    <property type="match status" value="1"/>
</dbReference>
<organism evidence="3 4">
    <name type="scientific">Psychroflexus gondwanensis ACAM 44</name>
    <dbReference type="NCBI Taxonomy" id="1189619"/>
    <lineage>
        <taxon>Bacteria</taxon>
        <taxon>Pseudomonadati</taxon>
        <taxon>Bacteroidota</taxon>
        <taxon>Flavobacteriia</taxon>
        <taxon>Flavobacteriales</taxon>
        <taxon>Flavobacteriaceae</taxon>
        <taxon>Psychroflexus</taxon>
    </lineage>
</organism>
<dbReference type="STRING" id="1189619.pgond44_12627"/>
<reference evidence="3 4" key="1">
    <citation type="journal article" date="2014" name="Genome Biol. Evol.">
        <title>Extensive gene acquisition in the extremely psychrophilic bacterial species Psychroflexus torquis and the link to sea-ice ecosystem specialism.</title>
        <authorList>
            <person name="Feng S."/>
            <person name="Powell S.M."/>
            <person name="Wilson R."/>
            <person name="Bowman J.P."/>
        </authorList>
    </citation>
    <scope>NUCLEOTIDE SEQUENCE [LARGE SCALE GENOMIC DNA]</scope>
    <source>
        <strain evidence="3 4">ACAM 44</strain>
    </source>
</reference>
<keyword evidence="1" id="KW-0802">TPR repeat</keyword>
<feature type="chain" id="PRO_5004113370" evidence="2">
    <location>
        <begin position="24"/>
        <end position="426"/>
    </location>
</feature>
<dbReference type="SUPFAM" id="SSF48452">
    <property type="entry name" value="TPR-like"/>
    <property type="match status" value="1"/>
</dbReference>
<dbReference type="PROSITE" id="PS51257">
    <property type="entry name" value="PROKAR_LIPOPROTEIN"/>
    <property type="match status" value="1"/>
</dbReference>
<dbReference type="SUPFAM" id="SSF81901">
    <property type="entry name" value="HCP-like"/>
    <property type="match status" value="1"/>
</dbReference>
<dbReference type="EMBL" id="APLF01000016">
    <property type="protein sequence ID" value="EMY80273.1"/>
    <property type="molecule type" value="Genomic_DNA"/>
</dbReference>
<dbReference type="Proteomes" id="UP000012317">
    <property type="component" value="Unassembled WGS sequence"/>
</dbReference>
<evidence type="ECO:0000313" key="4">
    <source>
        <dbReference type="Proteomes" id="UP000012317"/>
    </source>
</evidence>
<feature type="signal peptide" evidence="2">
    <location>
        <begin position="1"/>
        <end position="23"/>
    </location>
</feature>
<name>N1WWN9_9FLAO</name>
<evidence type="ECO:0000256" key="1">
    <source>
        <dbReference type="PROSITE-ProRule" id="PRU00339"/>
    </source>
</evidence>
<dbReference type="Pfam" id="PF13181">
    <property type="entry name" value="TPR_8"/>
    <property type="match status" value="1"/>
</dbReference>
<dbReference type="InterPro" id="IPR019734">
    <property type="entry name" value="TPR_rpt"/>
</dbReference>
<dbReference type="InterPro" id="IPR011990">
    <property type="entry name" value="TPR-like_helical_dom_sf"/>
</dbReference>
<dbReference type="PATRIC" id="fig|1189619.4.peg.2602"/>
<dbReference type="eggNOG" id="COG3063">
    <property type="taxonomic scope" value="Bacteria"/>
</dbReference>
<protein>
    <submittedName>
        <fullName evidence="3">Uncharacterized protein</fullName>
    </submittedName>
</protein>
<comment type="caution">
    <text evidence="3">The sequence shown here is derived from an EMBL/GenBank/DDBJ whole genome shotgun (WGS) entry which is preliminary data.</text>
</comment>
<proteinExistence type="predicted"/>
<evidence type="ECO:0000313" key="3">
    <source>
        <dbReference type="EMBL" id="EMY80273.1"/>
    </source>
</evidence>
<evidence type="ECO:0000256" key="2">
    <source>
        <dbReference type="SAM" id="SignalP"/>
    </source>
</evidence>
<gene>
    <name evidence="3" type="ORF">pgond44_12627</name>
</gene>
<dbReference type="AlphaFoldDB" id="N1WWN9"/>
<keyword evidence="4" id="KW-1185">Reference proteome</keyword>
<sequence>MLIKKILSVISVLLSLVSCTSNQVTNETDYSPYLSTKIDSSKLLEDVNFWTDRIEKSSSAYTYLVKRANAHTKVFSTTGNIDYLIKAEQDLIEANKIVKDSDAGLLKNLASNYISQHRFKEALELLLKAKTNGENLKGTKKMLFDVHLELGNYIYAESYLKDFKNTSDFDYLIRSAKWEDHIGNLEGAILQMEKATAIAESSNLKGIKQWAYTNLADFYGHAGEIDKSYTYFLKALALDPDDAYAKKGIAWIIYSHEKNPKEALSILNHITSYYNSPDYDLLKAEIAEYTNDGDLKSKALASYTNAVKNAQYGEMYNKYNVALYSEDLSQPELALEIAKREIENRPTPQSYDLLAWSYFKTGDVQKANDIIEAHVEGQTSEPDVLYHIAEIYKAAGKTDKVAPIKQELIGSLYELGPNMATKINQL</sequence>
<feature type="repeat" description="TPR" evidence="1">
    <location>
        <begin position="209"/>
        <end position="242"/>
    </location>
</feature>
<dbReference type="SMART" id="SM00028">
    <property type="entry name" value="TPR"/>
    <property type="match status" value="2"/>
</dbReference>